<keyword evidence="2" id="KW-0560">Oxidoreductase</keyword>
<dbReference type="PANTHER" id="PTHR48106:SF5">
    <property type="entry name" value="ZINC-CONTAINING ALCOHOL DEHYDROGENASE"/>
    <property type="match status" value="1"/>
</dbReference>
<keyword evidence="1" id="KW-0521">NADP</keyword>
<reference evidence="4 5" key="1">
    <citation type="submission" date="2013-12" db="EMBL/GenBank/DDBJ databases">
        <authorList>
            <person name="Formusa P.A."/>
            <person name="Habash M."/>
            <person name="Lee H."/>
            <person name="Trevors J.T."/>
        </authorList>
    </citation>
    <scope>NUCLEOTIDE SEQUENCE [LARGE SCALE GENOMIC DNA]</scope>
    <source>
        <strain evidence="4 5">PD30</strain>
    </source>
</reference>
<dbReference type="Gene3D" id="3.40.50.720">
    <property type="entry name" value="NAD(P)-binding Rossmann-like Domain"/>
    <property type="match status" value="1"/>
</dbReference>
<evidence type="ECO:0000313" key="5">
    <source>
        <dbReference type="Proteomes" id="UP000026739"/>
    </source>
</evidence>
<dbReference type="PANTHER" id="PTHR48106">
    <property type="entry name" value="QUINONE OXIDOREDUCTASE PIG3-RELATED"/>
    <property type="match status" value="1"/>
</dbReference>
<protein>
    <submittedName>
        <fullName evidence="4">NADPH:quinone reductase</fullName>
    </submittedName>
</protein>
<dbReference type="InterPro" id="IPR036291">
    <property type="entry name" value="NAD(P)-bd_dom_sf"/>
</dbReference>
<proteinExistence type="predicted"/>
<dbReference type="RefSeq" id="WP_033061706.1">
    <property type="nucleotide sequence ID" value="NZ_AZQQ01000108.1"/>
</dbReference>
<evidence type="ECO:0000313" key="4">
    <source>
        <dbReference type="EMBL" id="KDD65717.1"/>
    </source>
</evidence>
<comment type="caution">
    <text evidence="4">The sequence shown here is derived from an EMBL/GenBank/DDBJ whole genome shotgun (WGS) entry which is preliminary data.</text>
</comment>
<dbReference type="EMBL" id="AZQQ01000108">
    <property type="protein sequence ID" value="KDD65717.1"/>
    <property type="molecule type" value="Genomic_DNA"/>
</dbReference>
<evidence type="ECO:0000256" key="1">
    <source>
        <dbReference type="ARBA" id="ARBA00022857"/>
    </source>
</evidence>
<dbReference type="InterPro" id="IPR020843">
    <property type="entry name" value="ER"/>
</dbReference>
<dbReference type="SUPFAM" id="SSF51735">
    <property type="entry name" value="NAD(P)-binding Rossmann-fold domains"/>
    <property type="match status" value="1"/>
</dbReference>
<dbReference type="CDD" id="cd08268">
    <property type="entry name" value="MDR2"/>
    <property type="match status" value="1"/>
</dbReference>
<dbReference type="GO" id="GO:0016651">
    <property type="term" value="F:oxidoreductase activity, acting on NAD(P)H"/>
    <property type="evidence" value="ECO:0007669"/>
    <property type="project" value="TreeGrafter"/>
</dbReference>
<name>A0A059KUI5_9PSED</name>
<evidence type="ECO:0000259" key="3">
    <source>
        <dbReference type="SMART" id="SM00829"/>
    </source>
</evidence>
<dbReference type="Gene3D" id="3.90.180.10">
    <property type="entry name" value="Medium-chain alcohol dehydrogenases, catalytic domain"/>
    <property type="match status" value="1"/>
</dbReference>
<dbReference type="InterPro" id="IPR013149">
    <property type="entry name" value="ADH-like_C"/>
</dbReference>
<feature type="domain" description="Enoyl reductase (ER)" evidence="3">
    <location>
        <begin position="11"/>
        <end position="327"/>
    </location>
</feature>
<dbReference type="SMART" id="SM00829">
    <property type="entry name" value="PKS_ER"/>
    <property type="match status" value="1"/>
</dbReference>
<dbReference type="GO" id="GO:0070402">
    <property type="term" value="F:NADPH binding"/>
    <property type="evidence" value="ECO:0007669"/>
    <property type="project" value="TreeGrafter"/>
</dbReference>
<dbReference type="Proteomes" id="UP000026739">
    <property type="component" value="Unassembled WGS sequence"/>
</dbReference>
<dbReference type="Pfam" id="PF00107">
    <property type="entry name" value="ADH_zinc_N"/>
    <property type="match status" value="1"/>
</dbReference>
<sequence length="329" mass="35286">MSKVVRFHRVGGPEVLQIDEVDVREPDAGEVRIKVKALGLNRAEAMYRSGQYGFVPEMPAVLGYEAAGTVESIGEGVTEYAVGDEVNVIPAFSFADYGMYGELVIAPLHAVVKQPAGMTAVEGAATWMQFVTAYGALIDIGKLQKGETALIRAASSSVGLAAIQIANLVGAVPVALTRTSKKRQALLDAGAAYVIATQEQDLVTEVNRITDGKGARMAFDPVGGAEVANILRSLSTRGIFFQYGALETVDMSIPVWEVLGKNLTIRGYQLFEVTQEPERMSRAKAFITKGLEAGALHPLIAKTFPLAQIVEAHQYMESNTQIGKIVIEV</sequence>
<dbReference type="InterPro" id="IPR011032">
    <property type="entry name" value="GroES-like_sf"/>
</dbReference>
<dbReference type="SUPFAM" id="SSF50129">
    <property type="entry name" value="GroES-like"/>
    <property type="match status" value="1"/>
</dbReference>
<dbReference type="AlphaFoldDB" id="A0A059KUI5"/>
<organism evidence="4 5">
    <name type="scientific">Pseudomonas mandelii PD30</name>
    <dbReference type="NCBI Taxonomy" id="1419583"/>
    <lineage>
        <taxon>Bacteria</taxon>
        <taxon>Pseudomonadati</taxon>
        <taxon>Pseudomonadota</taxon>
        <taxon>Gammaproteobacteria</taxon>
        <taxon>Pseudomonadales</taxon>
        <taxon>Pseudomonadaceae</taxon>
        <taxon>Pseudomonas</taxon>
    </lineage>
</organism>
<dbReference type="InterPro" id="IPR013154">
    <property type="entry name" value="ADH-like_N"/>
</dbReference>
<dbReference type="Pfam" id="PF08240">
    <property type="entry name" value="ADH_N"/>
    <property type="match status" value="1"/>
</dbReference>
<accession>A0A059KUI5</accession>
<dbReference type="eggNOG" id="COG0604">
    <property type="taxonomic scope" value="Bacteria"/>
</dbReference>
<gene>
    <name evidence="4" type="ORF">V466_28795</name>
</gene>
<evidence type="ECO:0000256" key="2">
    <source>
        <dbReference type="ARBA" id="ARBA00023002"/>
    </source>
</evidence>